<gene>
    <name evidence="2" type="ORF">G7Y89_g8872</name>
</gene>
<dbReference type="InterPro" id="IPR011333">
    <property type="entry name" value="SKP1/BTB/POZ_sf"/>
</dbReference>
<feature type="region of interest" description="Disordered" evidence="1">
    <location>
        <begin position="1"/>
        <end position="68"/>
    </location>
</feature>
<evidence type="ECO:0000313" key="3">
    <source>
        <dbReference type="Proteomes" id="UP000566819"/>
    </source>
</evidence>
<keyword evidence="3" id="KW-1185">Reference proteome</keyword>
<reference evidence="2 3" key="1">
    <citation type="submission" date="2020-03" db="EMBL/GenBank/DDBJ databases">
        <title>Draft Genome Sequence of Cudoniella acicularis.</title>
        <authorList>
            <person name="Buettner E."/>
            <person name="Kellner H."/>
        </authorList>
    </citation>
    <scope>NUCLEOTIDE SEQUENCE [LARGE SCALE GENOMIC DNA]</scope>
    <source>
        <strain evidence="2 3">DSM 108380</strain>
    </source>
</reference>
<dbReference type="Proteomes" id="UP000566819">
    <property type="component" value="Unassembled WGS sequence"/>
</dbReference>
<dbReference type="OrthoDB" id="5326346at2759"/>
<proteinExistence type="predicted"/>
<dbReference type="AlphaFoldDB" id="A0A8H4RI25"/>
<feature type="region of interest" description="Disordered" evidence="1">
    <location>
        <begin position="90"/>
        <end position="125"/>
    </location>
</feature>
<evidence type="ECO:0000256" key="1">
    <source>
        <dbReference type="SAM" id="MobiDB-lite"/>
    </source>
</evidence>
<feature type="compositionally biased region" description="Basic and acidic residues" evidence="1">
    <location>
        <begin position="90"/>
        <end position="105"/>
    </location>
</feature>
<protein>
    <recommendedName>
        <fullName evidence="4">BTB domain-containing protein</fullName>
    </recommendedName>
</protein>
<dbReference type="EMBL" id="JAAMPI010000698">
    <property type="protein sequence ID" value="KAF4629275.1"/>
    <property type="molecule type" value="Genomic_DNA"/>
</dbReference>
<name>A0A8H4RI25_9HELO</name>
<feature type="compositionally biased region" description="Polar residues" evidence="1">
    <location>
        <begin position="52"/>
        <end position="63"/>
    </location>
</feature>
<organism evidence="2 3">
    <name type="scientific">Cudoniella acicularis</name>
    <dbReference type="NCBI Taxonomy" id="354080"/>
    <lineage>
        <taxon>Eukaryota</taxon>
        <taxon>Fungi</taxon>
        <taxon>Dikarya</taxon>
        <taxon>Ascomycota</taxon>
        <taxon>Pezizomycotina</taxon>
        <taxon>Leotiomycetes</taxon>
        <taxon>Helotiales</taxon>
        <taxon>Tricladiaceae</taxon>
        <taxon>Cudoniella</taxon>
    </lineage>
</organism>
<dbReference type="Gene3D" id="3.30.710.10">
    <property type="entry name" value="Potassium Channel Kv1.1, Chain A"/>
    <property type="match status" value="1"/>
</dbReference>
<evidence type="ECO:0000313" key="2">
    <source>
        <dbReference type="EMBL" id="KAF4629275.1"/>
    </source>
</evidence>
<feature type="compositionally biased region" description="Basic and acidic residues" evidence="1">
    <location>
        <begin position="38"/>
        <end position="51"/>
    </location>
</feature>
<sequence length="428" mass="47755">MSLMEGRQSVGPTPAERRNHRRIGSVKNSSSRTASIISRRESSLRATRQSDSHNTSSRLTSPIPSRPEYLTFDSDGDLVLLLIYPPEEQLHSKAEEQNDTSRDSGSDDSMSTMGEEAAMSTACLSSQPKEVQMRVSSHTLMIASPVFKAMLQRNAFKEGVDLATQGGTFVSLPEDDPTMLRILLDIIHHRTRQVPLEVDLKTLTGLSILIDKYQMLEALELYVDMWVEGLQRSLPNSFTTDFLSWLNVAWVLKLPVEFEYLTRIAVRESRGEIGGENRQEPEDLPIPDSILVKIEETREKAISDVLAIFNRYVEKYKGPKVLCGSKVFPRPDEKKMACDSLMLGSLLRSGQVNGLSPNPEVPFSGKRFIDILASLRALKPMAVCDDLLSTFKWDPAPPPPSHGVKASIIAKTQALEDRIIGLDLEDFI</sequence>
<evidence type="ECO:0008006" key="4">
    <source>
        <dbReference type="Google" id="ProtNLM"/>
    </source>
</evidence>
<accession>A0A8H4RI25</accession>
<comment type="caution">
    <text evidence="2">The sequence shown here is derived from an EMBL/GenBank/DDBJ whole genome shotgun (WGS) entry which is preliminary data.</text>
</comment>